<dbReference type="InterPro" id="IPR010841">
    <property type="entry name" value="EF-G-binding_N"/>
</dbReference>
<protein>
    <submittedName>
        <fullName evidence="3">FusB/FusC family EF-G-binding protein</fullName>
    </submittedName>
</protein>
<dbReference type="KEGG" id="vah:G7081_07205"/>
<reference evidence="3 4" key="1">
    <citation type="submission" date="2020-03" db="EMBL/GenBank/DDBJ databases">
        <title>Vagococcus sp. nov., isolated from beetles.</title>
        <authorList>
            <person name="Hyun D.-W."/>
            <person name="Bae J.-W."/>
        </authorList>
    </citation>
    <scope>NUCLEOTIDE SEQUENCE [LARGE SCALE GENOMIC DNA]</scope>
    <source>
        <strain evidence="3 4">HDW17A</strain>
    </source>
</reference>
<dbReference type="InterPro" id="IPR038344">
    <property type="entry name" value="EF-G_N_sf"/>
</dbReference>
<dbReference type="Proteomes" id="UP000500890">
    <property type="component" value="Chromosome"/>
</dbReference>
<evidence type="ECO:0000313" key="4">
    <source>
        <dbReference type="Proteomes" id="UP000500890"/>
    </source>
</evidence>
<dbReference type="AlphaFoldDB" id="A0A6G8AP67"/>
<organism evidence="3 4">
    <name type="scientific">Vagococcus coleopterorum</name>
    <dbReference type="NCBI Taxonomy" id="2714946"/>
    <lineage>
        <taxon>Bacteria</taxon>
        <taxon>Bacillati</taxon>
        <taxon>Bacillota</taxon>
        <taxon>Bacilli</taxon>
        <taxon>Lactobacillales</taxon>
        <taxon>Enterococcaceae</taxon>
        <taxon>Vagococcus</taxon>
    </lineage>
</organism>
<dbReference type="EMBL" id="CP049886">
    <property type="protein sequence ID" value="QIL46874.1"/>
    <property type="molecule type" value="Genomic_DNA"/>
</dbReference>
<feature type="domain" description="Elongation factor G-binding protein C-terminal treble-clef zinc-finger" evidence="2">
    <location>
        <begin position="101"/>
        <end position="202"/>
    </location>
</feature>
<dbReference type="RefSeq" id="WP_166008262.1">
    <property type="nucleotide sequence ID" value="NZ_CP049886.1"/>
</dbReference>
<dbReference type="InterPro" id="IPR032330">
    <property type="entry name" value="EF-G-binding_C"/>
</dbReference>
<accession>A0A6G8AP67</accession>
<evidence type="ECO:0000259" key="1">
    <source>
        <dbReference type="Pfam" id="PF07299"/>
    </source>
</evidence>
<feature type="domain" description="Elongation factor G-binding protein N-terminal" evidence="1">
    <location>
        <begin position="4"/>
        <end position="87"/>
    </location>
</feature>
<keyword evidence="4" id="KW-1185">Reference proteome</keyword>
<gene>
    <name evidence="3" type="ORF">G7081_07205</name>
</gene>
<dbReference type="Pfam" id="PF07299">
    <property type="entry name" value="EF-G-binding_N"/>
    <property type="match status" value="1"/>
</dbReference>
<sequence length="214" mass="24648">MDKFIKPFQYNIIEEQATIVVQTQRSVNDRHTVDTLKLLALEKIEASFPTASAEELELLRESIQLGKTQRELDKYLEKVKPMIIPFKQPSDKGLQKVFAKTKKLKVPEWEEVALDRQTFYGWNDVAKQRKYIIAYQSDELIGLEGTISPTIKKGLCAICQTISEVSMFEAKGKVSKEGNYLLKGNYICHDSDKCNRQIKSEDDLFNFVKHVKPK</sequence>
<proteinExistence type="predicted"/>
<dbReference type="Gene3D" id="1.20.1280.250">
    <property type="match status" value="1"/>
</dbReference>
<name>A0A6G8AP67_9ENTE</name>
<dbReference type="CDD" id="cd16342">
    <property type="entry name" value="FusC_FusB"/>
    <property type="match status" value="1"/>
</dbReference>
<evidence type="ECO:0000259" key="2">
    <source>
        <dbReference type="Pfam" id="PF16571"/>
    </source>
</evidence>
<dbReference type="Pfam" id="PF16571">
    <property type="entry name" value="FBP_C"/>
    <property type="match status" value="1"/>
</dbReference>
<evidence type="ECO:0000313" key="3">
    <source>
        <dbReference type="EMBL" id="QIL46874.1"/>
    </source>
</evidence>